<proteinExistence type="predicted"/>
<evidence type="ECO:0000313" key="2">
    <source>
        <dbReference type="Proteomes" id="UP000476820"/>
    </source>
</evidence>
<comment type="caution">
    <text evidence="1">The sequence shown here is derived from an EMBL/GenBank/DDBJ whole genome shotgun (WGS) entry which is preliminary data.</text>
</comment>
<organism evidence="1 2">
    <name type="scientific">Clostridium botulinum</name>
    <dbReference type="NCBI Taxonomy" id="1491"/>
    <lineage>
        <taxon>Bacteria</taxon>
        <taxon>Bacillati</taxon>
        <taxon>Bacillota</taxon>
        <taxon>Clostridia</taxon>
        <taxon>Eubacteriales</taxon>
        <taxon>Clostridiaceae</taxon>
        <taxon>Clostridium</taxon>
    </lineage>
</organism>
<dbReference type="AlphaFoldDB" id="A0A0M1M2J4"/>
<dbReference type="Proteomes" id="UP000476820">
    <property type="component" value="Unassembled WGS sequence"/>
</dbReference>
<gene>
    <name evidence="1" type="ORF">FC774_12660</name>
</gene>
<dbReference type="Pfam" id="PF11185">
    <property type="entry name" value="DUF2971"/>
    <property type="match status" value="1"/>
</dbReference>
<protein>
    <submittedName>
        <fullName evidence="1">DUF2971 domain-containing protein</fullName>
    </submittedName>
</protein>
<name>A0A0M1M2J4_CLOBO</name>
<accession>A0A0M1M2J4</accession>
<dbReference type="OrthoDB" id="190848at2"/>
<reference evidence="1 2" key="1">
    <citation type="submission" date="2019-04" db="EMBL/GenBank/DDBJ databases">
        <title>Genome sequencing of Clostridium botulinum Groups I-IV and Clostridium butyricum.</title>
        <authorList>
            <person name="Brunt J."/>
            <person name="Van Vliet A.H.M."/>
            <person name="Stringer S.C."/>
            <person name="Carter A.T."/>
            <person name="Peck M.W."/>
        </authorList>
    </citation>
    <scope>NUCLEOTIDE SEQUENCE [LARGE SCALE GENOMIC DNA]</scope>
    <source>
        <strain evidence="1 2">1605</strain>
    </source>
</reference>
<dbReference type="EMBL" id="SWOV01000037">
    <property type="protein sequence ID" value="NFF88709.1"/>
    <property type="molecule type" value="Genomic_DNA"/>
</dbReference>
<evidence type="ECO:0000313" key="1">
    <source>
        <dbReference type="EMBL" id="NFF88709.1"/>
    </source>
</evidence>
<dbReference type="RefSeq" id="WP_053532496.1">
    <property type="nucleotide sequence ID" value="NZ_LFPA01000150.1"/>
</dbReference>
<sequence length="171" mass="20632">MIKYFYKYTSLREEFFNNLMLRATPFKALNDPFEGLFNKEQFQNVNKNINEYYSKQGYTIDKENDITLDEVMDLLQSDFNDVGIFSFSVDVTNPLMWAHYADQHNGIALEFDYDKPLFQDSIYSTGDRMSRFKKDYLGQTYEFPEKVMYRREMPRFKRPGEVNPDNIYEYY</sequence>
<dbReference type="InterPro" id="IPR021352">
    <property type="entry name" value="DUF2971"/>
</dbReference>